<dbReference type="VEuPathDB" id="FungiDB:P174DRAFT_432676"/>
<dbReference type="GeneID" id="36533088"/>
<organism evidence="1 2">
    <name type="scientific">Aspergillus novofumigatus (strain IBT 16806)</name>
    <dbReference type="NCBI Taxonomy" id="1392255"/>
    <lineage>
        <taxon>Eukaryota</taxon>
        <taxon>Fungi</taxon>
        <taxon>Dikarya</taxon>
        <taxon>Ascomycota</taxon>
        <taxon>Pezizomycotina</taxon>
        <taxon>Eurotiomycetes</taxon>
        <taxon>Eurotiomycetidae</taxon>
        <taxon>Eurotiales</taxon>
        <taxon>Aspergillaceae</taxon>
        <taxon>Aspergillus</taxon>
        <taxon>Aspergillus subgen. Fumigati</taxon>
    </lineage>
</organism>
<evidence type="ECO:0000313" key="2">
    <source>
        <dbReference type="Proteomes" id="UP000234474"/>
    </source>
</evidence>
<protein>
    <submittedName>
        <fullName evidence="1">Uncharacterized protein</fullName>
    </submittedName>
</protein>
<name>A0A2I1C6W0_ASPN1</name>
<accession>A0A2I1C6W0</accession>
<sequence length="110" mass="12661">MSQNKIQDAISLMEDCVQLCKRSLGLDHLDTKSSSWYLNEWKEIYSSLPTEQLQGYVPAEYDQSHEISAECLPEVMVTNQTREEHISLHQRQEQLAPVKNLSQIILSEAI</sequence>
<reference evidence="2" key="1">
    <citation type="journal article" date="2018" name="Proc. Natl. Acad. Sci. U.S.A.">
        <title>Linking secondary metabolites to gene clusters through genome sequencing of six diverse Aspergillus species.</title>
        <authorList>
            <person name="Kaerboelling I."/>
            <person name="Vesth T.C."/>
            <person name="Frisvad J.C."/>
            <person name="Nybo J.L."/>
            <person name="Theobald S."/>
            <person name="Kuo A."/>
            <person name="Bowyer P."/>
            <person name="Matsuda Y."/>
            <person name="Mondo S."/>
            <person name="Lyhne E.K."/>
            <person name="Kogle M.E."/>
            <person name="Clum A."/>
            <person name="Lipzen A."/>
            <person name="Salamov A."/>
            <person name="Ngan C.Y."/>
            <person name="Daum C."/>
            <person name="Chiniquy J."/>
            <person name="Barry K."/>
            <person name="LaButti K."/>
            <person name="Haridas S."/>
            <person name="Simmons B.A."/>
            <person name="Magnuson J.K."/>
            <person name="Mortensen U.H."/>
            <person name="Larsen T.O."/>
            <person name="Grigoriev I.V."/>
            <person name="Baker S.E."/>
            <person name="Andersen M.R."/>
        </authorList>
    </citation>
    <scope>NUCLEOTIDE SEQUENCE [LARGE SCALE GENOMIC DNA]</scope>
    <source>
        <strain evidence="2">IBT 16806</strain>
    </source>
</reference>
<dbReference type="EMBL" id="MSZS01000005">
    <property type="protein sequence ID" value="PKX93368.1"/>
    <property type="molecule type" value="Genomic_DNA"/>
</dbReference>
<gene>
    <name evidence="1" type="ORF">P174DRAFT_432676</name>
</gene>
<keyword evidence="2" id="KW-1185">Reference proteome</keyword>
<dbReference type="AlphaFoldDB" id="A0A2I1C6W0"/>
<evidence type="ECO:0000313" key="1">
    <source>
        <dbReference type="EMBL" id="PKX93368.1"/>
    </source>
</evidence>
<comment type="caution">
    <text evidence="1">The sequence shown here is derived from an EMBL/GenBank/DDBJ whole genome shotgun (WGS) entry which is preliminary data.</text>
</comment>
<dbReference type="OrthoDB" id="5986190at2759"/>
<proteinExistence type="predicted"/>
<dbReference type="Proteomes" id="UP000234474">
    <property type="component" value="Unassembled WGS sequence"/>
</dbReference>
<dbReference type="RefSeq" id="XP_024681963.1">
    <property type="nucleotide sequence ID" value="XM_024825763.1"/>
</dbReference>